<organism evidence="2 3">
    <name type="scientific">Belnapia arida</name>
    <dbReference type="NCBI Taxonomy" id="2804533"/>
    <lineage>
        <taxon>Bacteria</taxon>
        <taxon>Pseudomonadati</taxon>
        <taxon>Pseudomonadota</taxon>
        <taxon>Alphaproteobacteria</taxon>
        <taxon>Acetobacterales</taxon>
        <taxon>Roseomonadaceae</taxon>
        <taxon>Belnapia</taxon>
    </lineage>
</organism>
<keyword evidence="3" id="KW-1185">Reference proteome</keyword>
<feature type="domain" description="GIY-YIG catalytic" evidence="1">
    <location>
        <begin position="29"/>
        <end position="181"/>
    </location>
</feature>
<name>A0ABS1UEA9_9PROT</name>
<dbReference type="InterPro" id="IPR049311">
    <property type="entry name" value="GIY_YIG_cat"/>
</dbReference>
<evidence type="ECO:0000259" key="1">
    <source>
        <dbReference type="Pfam" id="PF20815"/>
    </source>
</evidence>
<dbReference type="Proteomes" id="UP000660885">
    <property type="component" value="Unassembled WGS sequence"/>
</dbReference>
<dbReference type="Pfam" id="PF20815">
    <property type="entry name" value="GIY_YIG_2"/>
    <property type="match status" value="1"/>
</dbReference>
<comment type="caution">
    <text evidence="2">The sequence shown here is derived from an EMBL/GenBank/DDBJ whole genome shotgun (WGS) entry which is preliminary data.</text>
</comment>
<dbReference type="RefSeq" id="WP_202835495.1">
    <property type="nucleotide sequence ID" value="NZ_JAETWB010000057.1"/>
</dbReference>
<gene>
    <name evidence="2" type="ORF">JMJ56_30370</name>
</gene>
<reference evidence="2 3" key="1">
    <citation type="submission" date="2021-01" db="EMBL/GenBank/DDBJ databases">
        <title>Belnapia mucosa sp. nov. and Belnapia arida sp. nov., isolated from the Tabernas Desert (Almeria, Spain).</title>
        <authorList>
            <person name="Molina-Menor E."/>
            <person name="Vidal-Verdu A."/>
            <person name="Calonge A."/>
            <person name="Satari L."/>
            <person name="Pereto J."/>
            <person name="Porcar M."/>
        </authorList>
    </citation>
    <scope>NUCLEOTIDE SEQUENCE [LARGE SCALE GENOMIC DNA]</scope>
    <source>
        <strain evidence="2 3">T18</strain>
    </source>
</reference>
<accession>A0ABS1UEA9</accession>
<proteinExistence type="predicted"/>
<evidence type="ECO:0000313" key="3">
    <source>
        <dbReference type="Proteomes" id="UP000660885"/>
    </source>
</evidence>
<dbReference type="EMBL" id="JAETWB010000057">
    <property type="protein sequence ID" value="MBL6082284.1"/>
    <property type="molecule type" value="Genomic_DNA"/>
</dbReference>
<protein>
    <recommendedName>
        <fullName evidence="1">GIY-YIG catalytic domain-containing protein</fullName>
    </recommendedName>
</protein>
<sequence length="203" mass="22150">MDAALLQPPELISQKQIAEKPCPIPKLPGVYALYFDEIPPGVPTDGCVRLSGFTLLYVGIAPKAPPTNGRKASAAHLQQRVTYHFRGNAAGSTLRLTLGCLLADRLGIQLRRVGNGRTRTFTNPGEQRLDAWMADHARVVWVATDRPWQLETELIGDLSLPLNVAGNARHPYCATLKVIRSEAKAAATMMPIAERGGPRRLKP</sequence>
<evidence type="ECO:0000313" key="2">
    <source>
        <dbReference type="EMBL" id="MBL6082284.1"/>
    </source>
</evidence>